<dbReference type="Proteomes" id="UP000603940">
    <property type="component" value="Unassembled WGS sequence"/>
</dbReference>
<sequence length="227" mass="23557">MLGLTLLLTKAATTLDQFCLARISRDAGVLTPEYLDPSLILAAEDSPTAAEAALRATLNQIAAQLQVAGAANSVRAILHDHENGRRQTALLALAGAAPWQMTRQLPDGGQVHCRLAADGQVYLLAGGPTTGATHAPHAMRGYGERLWILPADHPCADGQTLPAEPPTRTNGASLDSLSLDAALRDLMLRLAAAGEATLLADIQALPQEALLVPEPAEALPQAPAVAA</sequence>
<evidence type="ECO:0008006" key="3">
    <source>
        <dbReference type="Google" id="ProtNLM"/>
    </source>
</evidence>
<dbReference type="RefSeq" id="WP_187779024.1">
    <property type="nucleotide sequence ID" value="NZ_JACTUZ010000054.1"/>
</dbReference>
<protein>
    <recommendedName>
        <fullName evidence="3">DUF3726 domain-containing protein</fullName>
    </recommendedName>
</protein>
<evidence type="ECO:0000313" key="1">
    <source>
        <dbReference type="EMBL" id="MBC9177909.1"/>
    </source>
</evidence>
<evidence type="ECO:0000313" key="2">
    <source>
        <dbReference type="Proteomes" id="UP000603940"/>
    </source>
</evidence>
<gene>
    <name evidence="1" type="ORF">IBL25_13255</name>
</gene>
<proteinExistence type="predicted"/>
<name>A0ABR7R7Y2_9PROT</name>
<dbReference type="EMBL" id="JACTUZ010000054">
    <property type="protein sequence ID" value="MBC9177909.1"/>
    <property type="molecule type" value="Genomic_DNA"/>
</dbReference>
<comment type="caution">
    <text evidence="1">The sequence shown here is derived from an EMBL/GenBank/DDBJ whole genome shotgun (WGS) entry which is preliminary data.</text>
</comment>
<accession>A0ABR7R7Y2</accession>
<organism evidence="1 2">
    <name type="scientific">Pseudoroseomonas ludipueritiae</name>
    <dbReference type="NCBI Taxonomy" id="198093"/>
    <lineage>
        <taxon>Bacteria</taxon>
        <taxon>Pseudomonadati</taxon>
        <taxon>Pseudomonadota</taxon>
        <taxon>Alphaproteobacteria</taxon>
        <taxon>Acetobacterales</taxon>
        <taxon>Acetobacteraceae</taxon>
        <taxon>Pseudoroseomonas</taxon>
    </lineage>
</organism>
<keyword evidence="2" id="KW-1185">Reference proteome</keyword>
<reference evidence="1 2" key="1">
    <citation type="journal article" date="2009" name="Int. J. Syst. Evol. Microbiol.">
        <title>Transfer of Teichococcus ludipueritiae and Muricoccus roseus to the genus Roseomonas, as Roseomonas ludipueritiae comb. nov. and Roseomonas rosea comb. nov., respectively, and emended description of the genus Roseomonas.</title>
        <authorList>
            <person name="Sanchez-Porro C."/>
            <person name="Gallego V."/>
            <person name="Busse H.J."/>
            <person name="Kampfer P."/>
            <person name="Ventosa A."/>
        </authorList>
    </citation>
    <scope>NUCLEOTIDE SEQUENCE [LARGE SCALE GENOMIC DNA]</scope>
    <source>
        <strain evidence="1 2">DSM 14915</strain>
    </source>
</reference>